<dbReference type="InterPro" id="IPR011016">
    <property type="entry name" value="Znf_RING-CH"/>
</dbReference>
<dbReference type="Pfam" id="PF01753">
    <property type="entry name" value="zf-MYND"/>
    <property type="match status" value="1"/>
</dbReference>
<dbReference type="InterPro" id="IPR011990">
    <property type="entry name" value="TPR-like_helical_dom_sf"/>
</dbReference>
<dbReference type="Gene3D" id="3.30.40.10">
    <property type="entry name" value="Zinc/RING finger domain, C3HC4 (zinc finger)"/>
    <property type="match status" value="1"/>
</dbReference>
<evidence type="ECO:0000259" key="5">
    <source>
        <dbReference type="PROSITE" id="PS50865"/>
    </source>
</evidence>
<evidence type="ECO:0000256" key="4">
    <source>
        <dbReference type="PROSITE-ProRule" id="PRU00134"/>
    </source>
</evidence>
<evidence type="ECO:0000313" key="6">
    <source>
        <dbReference type="EMBL" id="CAH0363933.1"/>
    </source>
</evidence>
<dbReference type="InterPro" id="IPR013083">
    <property type="entry name" value="Znf_RING/FYVE/PHD"/>
</dbReference>
<dbReference type="Pfam" id="PF13424">
    <property type="entry name" value="TPR_12"/>
    <property type="match status" value="1"/>
</dbReference>
<dbReference type="Proteomes" id="UP000789595">
    <property type="component" value="Unassembled WGS sequence"/>
</dbReference>
<evidence type="ECO:0000256" key="1">
    <source>
        <dbReference type="ARBA" id="ARBA00022723"/>
    </source>
</evidence>
<dbReference type="InterPro" id="IPR002893">
    <property type="entry name" value="Znf_MYND"/>
</dbReference>
<sequence length="382" mass="42004">MILTQCAVCATELGLSLGKKCGRCSTRYCGAACQVQHWKEGGHDQLCKKIKKAGGAEQYTANQNYTKTVSVAVEKCAEDTKGQTCYICTQALHWKTKEGLVRMCSCRGTSGFAHVSCLAEEARILVAEAEENNLRGKVFDERWVRWNNCGLCKQEYHGVVYCALGWACWKTYVGRPEANVLRMHSMTTLGNGLRAASQNRERLGLLESQFALMQRSRVNREAILAAQGNMANCLEDLGRIEDAIELSVQVHSGMKALRGNRHTNTIICGLNLAASLQSKGRTTEAQSLAAEYLPISESVFGPLDVNTLGLRSTYLRARCRDPDISLDDWRKAVSSMDDLYRTAVKVLGTQHPLTVQCKDDGEASQKALAEIDAQASLEALAL</sequence>
<evidence type="ECO:0000256" key="3">
    <source>
        <dbReference type="ARBA" id="ARBA00022833"/>
    </source>
</evidence>
<dbReference type="SUPFAM" id="SSF144232">
    <property type="entry name" value="HIT/MYND zinc finger-like"/>
    <property type="match status" value="1"/>
</dbReference>
<dbReference type="SUPFAM" id="SSF48452">
    <property type="entry name" value="TPR-like"/>
    <property type="match status" value="1"/>
</dbReference>
<gene>
    <name evidence="6" type="ORF">PECAL_1P02750</name>
</gene>
<evidence type="ECO:0000313" key="7">
    <source>
        <dbReference type="Proteomes" id="UP000789595"/>
    </source>
</evidence>
<dbReference type="EMBL" id="CAKKNE010000001">
    <property type="protein sequence ID" value="CAH0363933.1"/>
    <property type="molecule type" value="Genomic_DNA"/>
</dbReference>
<keyword evidence="7" id="KW-1185">Reference proteome</keyword>
<evidence type="ECO:0000256" key="2">
    <source>
        <dbReference type="ARBA" id="ARBA00022771"/>
    </source>
</evidence>
<keyword evidence="1" id="KW-0479">Metal-binding</keyword>
<dbReference type="OrthoDB" id="5986190at2759"/>
<name>A0A8J2S346_9STRA</name>
<dbReference type="Pfam" id="PF12906">
    <property type="entry name" value="RINGv"/>
    <property type="match status" value="1"/>
</dbReference>
<feature type="domain" description="MYND-type" evidence="5">
    <location>
        <begin position="6"/>
        <end position="47"/>
    </location>
</feature>
<dbReference type="Gene3D" id="1.25.40.10">
    <property type="entry name" value="Tetratricopeptide repeat domain"/>
    <property type="match status" value="1"/>
</dbReference>
<dbReference type="PROSITE" id="PS50865">
    <property type="entry name" value="ZF_MYND_2"/>
    <property type="match status" value="1"/>
</dbReference>
<dbReference type="GO" id="GO:0008270">
    <property type="term" value="F:zinc ion binding"/>
    <property type="evidence" value="ECO:0007669"/>
    <property type="project" value="UniProtKB-KW"/>
</dbReference>
<dbReference type="Gene3D" id="6.10.140.2220">
    <property type="match status" value="1"/>
</dbReference>
<accession>A0A8J2S346</accession>
<reference evidence="6" key="1">
    <citation type="submission" date="2021-11" db="EMBL/GenBank/DDBJ databases">
        <authorList>
            <consortium name="Genoscope - CEA"/>
            <person name="William W."/>
        </authorList>
    </citation>
    <scope>NUCLEOTIDE SEQUENCE</scope>
</reference>
<keyword evidence="2 4" id="KW-0863">Zinc-finger</keyword>
<dbReference type="AlphaFoldDB" id="A0A8J2S346"/>
<organism evidence="6 7">
    <name type="scientific">Pelagomonas calceolata</name>
    <dbReference type="NCBI Taxonomy" id="35677"/>
    <lineage>
        <taxon>Eukaryota</taxon>
        <taxon>Sar</taxon>
        <taxon>Stramenopiles</taxon>
        <taxon>Ochrophyta</taxon>
        <taxon>Pelagophyceae</taxon>
        <taxon>Pelagomonadales</taxon>
        <taxon>Pelagomonadaceae</taxon>
        <taxon>Pelagomonas</taxon>
    </lineage>
</organism>
<comment type="caution">
    <text evidence="6">The sequence shown here is derived from an EMBL/GenBank/DDBJ whole genome shotgun (WGS) entry which is preliminary data.</text>
</comment>
<keyword evidence="3" id="KW-0862">Zinc</keyword>
<proteinExistence type="predicted"/>
<protein>
    <recommendedName>
        <fullName evidence="5">MYND-type domain-containing protein</fullName>
    </recommendedName>
</protein>